<feature type="disulfide bond" evidence="8">
    <location>
        <begin position="141"/>
        <end position="146"/>
    </location>
</feature>
<reference evidence="12 13" key="1">
    <citation type="journal article" date="2019" name="Environ. Microbiol.">
        <title>At the nexus of three kingdoms: the genome of the mycorrhizal fungus Gigaspora margarita provides insights into plant, endobacterial and fungal interactions.</title>
        <authorList>
            <person name="Venice F."/>
            <person name="Ghignone S."/>
            <person name="Salvioli di Fossalunga A."/>
            <person name="Amselem J."/>
            <person name="Novero M."/>
            <person name="Xianan X."/>
            <person name="Sedzielewska Toro K."/>
            <person name="Morin E."/>
            <person name="Lipzen A."/>
            <person name="Grigoriev I.V."/>
            <person name="Henrissat B."/>
            <person name="Martin F.M."/>
            <person name="Bonfante P."/>
        </authorList>
    </citation>
    <scope>NUCLEOTIDE SEQUENCE [LARGE SCALE GENOMIC DNA]</scope>
    <source>
        <strain evidence="12 13">BEG34</strain>
    </source>
</reference>
<feature type="signal peptide" evidence="10">
    <location>
        <begin position="1"/>
        <end position="20"/>
    </location>
</feature>
<dbReference type="EMBL" id="WTPW01000544">
    <property type="protein sequence ID" value="KAF0501129.1"/>
    <property type="molecule type" value="Genomic_DNA"/>
</dbReference>
<evidence type="ECO:0000256" key="5">
    <source>
        <dbReference type="ARBA" id="ARBA00022801"/>
    </source>
</evidence>
<evidence type="ECO:0000256" key="1">
    <source>
        <dbReference type="ARBA" id="ARBA00007447"/>
    </source>
</evidence>
<dbReference type="PROSITE" id="PS00141">
    <property type="entry name" value="ASP_PROTEASE"/>
    <property type="match status" value="1"/>
</dbReference>
<dbReference type="OrthoDB" id="2747330at2759"/>
<evidence type="ECO:0000256" key="4">
    <source>
        <dbReference type="ARBA" id="ARBA00022750"/>
    </source>
</evidence>
<dbReference type="InterPro" id="IPR033121">
    <property type="entry name" value="PEPTIDASE_A1"/>
</dbReference>
<dbReference type="Gene3D" id="2.40.70.10">
    <property type="entry name" value="Acid Proteases"/>
    <property type="match status" value="2"/>
</dbReference>
<name>A0A8H4AJ03_GIGMA</name>
<dbReference type="InterPro" id="IPR021109">
    <property type="entry name" value="Peptidase_aspartic_dom_sf"/>
</dbReference>
<keyword evidence="3 10" id="KW-0732">Signal</keyword>
<dbReference type="InterPro" id="IPR001461">
    <property type="entry name" value="Aspartic_peptidase_A1"/>
</dbReference>
<dbReference type="PRINTS" id="PR00792">
    <property type="entry name" value="PEPSIN"/>
</dbReference>
<dbReference type="PANTHER" id="PTHR47966:SF51">
    <property type="entry name" value="BETA-SITE APP-CLEAVING ENZYME, ISOFORM A-RELATED"/>
    <property type="match status" value="1"/>
</dbReference>
<keyword evidence="7 8" id="KW-1015">Disulfide bond</keyword>
<dbReference type="PROSITE" id="PS51767">
    <property type="entry name" value="PEPTIDASE_A1"/>
    <property type="match status" value="1"/>
</dbReference>
<feature type="domain" description="Peptidase A1" evidence="11">
    <location>
        <begin position="112"/>
        <end position="269"/>
    </location>
</feature>
<feature type="chain" id="PRO_5034416192" evidence="10">
    <location>
        <begin position="21"/>
        <end position="269"/>
    </location>
</feature>
<dbReference type="FunFam" id="2.40.70.10:FF:000008">
    <property type="entry name" value="Cathepsin D"/>
    <property type="match status" value="1"/>
</dbReference>
<comment type="similarity">
    <text evidence="1 9">Belongs to the peptidase A1 family.</text>
</comment>
<keyword evidence="4 9" id="KW-0064">Aspartyl protease</keyword>
<dbReference type="PANTHER" id="PTHR47966">
    <property type="entry name" value="BETA-SITE APP-CLEAVING ENZYME, ISOFORM A-RELATED"/>
    <property type="match status" value="1"/>
</dbReference>
<dbReference type="InterPro" id="IPR001969">
    <property type="entry name" value="Aspartic_peptidase_AS"/>
</dbReference>
<evidence type="ECO:0000259" key="11">
    <source>
        <dbReference type="PROSITE" id="PS51767"/>
    </source>
</evidence>
<dbReference type="Pfam" id="PF00026">
    <property type="entry name" value="Asp"/>
    <property type="match status" value="2"/>
</dbReference>
<evidence type="ECO:0000256" key="10">
    <source>
        <dbReference type="SAM" id="SignalP"/>
    </source>
</evidence>
<accession>A0A8H4AJ03</accession>
<dbReference type="GO" id="GO:0004190">
    <property type="term" value="F:aspartic-type endopeptidase activity"/>
    <property type="evidence" value="ECO:0007669"/>
    <property type="project" value="UniProtKB-KW"/>
</dbReference>
<gene>
    <name evidence="12" type="ORF">F8M41_020144</name>
</gene>
<evidence type="ECO:0000256" key="6">
    <source>
        <dbReference type="ARBA" id="ARBA00023145"/>
    </source>
</evidence>
<evidence type="ECO:0000256" key="9">
    <source>
        <dbReference type="RuleBase" id="RU000454"/>
    </source>
</evidence>
<keyword evidence="2 9" id="KW-0645">Protease</keyword>
<evidence type="ECO:0000256" key="3">
    <source>
        <dbReference type="ARBA" id="ARBA00022729"/>
    </source>
</evidence>
<dbReference type="AlphaFoldDB" id="A0A8H4AJ03"/>
<keyword evidence="6" id="KW-0865">Zymogen</keyword>
<evidence type="ECO:0000256" key="2">
    <source>
        <dbReference type="ARBA" id="ARBA00022670"/>
    </source>
</evidence>
<protein>
    <submittedName>
        <fullName evidence="12">Pepsin A-like</fullName>
    </submittedName>
</protein>
<evidence type="ECO:0000256" key="7">
    <source>
        <dbReference type="ARBA" id="ARBA00023157"/>
    </source>
</evidence>
<keyword evidence="13" id="KW-1185">Reference proteome</keyword>
<dbReference type="SUPFAM" id="SSF50630">
    <property type="entry name" value="Acid proteases"/>
    <property type="match status" value="2"/>
</dbReference>
<keyword evidence="5 9" id="KW-0378">Hydrolase</keyword>
<comment type="caution">
    <text evidence="12">The sequence shown here is derived from an EMBL/GenBank/DDBJ whole genome shotgun (WGS) entry which is preliminary data.</text>
</comment>
<organism evidence="12 13">
    <name type="scientific">Gigaspora margarita</name>
    <dbReference type="NCBI Taxonomy" id="4874"/>
    <lineage>
        <taxon>Eukaryota</taxon>
        <taxon>Fungi</taxon>
        <taxon>Fungi incertae sedis</taxon>
        <taxon>Mucoromycota</taxon>
        <taxon>Glomeromycotina</taxon>
        <taxon>Glomeromycetes</taxon>
        <taxon>Diversisporales</taxon>
        <taxon>Gigasporaceae</taxon>
        <taxon>Gigaspora</taxon>
    </lineage>
</organism>
<sequence>MKISLIFVLLFITIIVASIAAPIIDPPKKNFLSLIKQHPPKNLKWSEIRKCHKQRALVKYESSIRRAHKKGLVDKSVMDKLENALKTQEELKNQKRVTSTNNIGGINNDIGYFGRITIGGQNFNVILDTGSSNLWVPSINCKSPACLNHIMFNPAKSESFQALNTSFSVQYGSGSASGISGVDDVVFSGVTIRNQVFGLTTFESDDFEGSQFDDLVRDLVSVRLNLCLSGISPGVVGTNVQWLVGDVFLKNVYSVFDFGARSVGLAQIS</sequence>
<evidence type="ECO:0000313" key="12">
    <source>
        <dbReference type="EMBL" id="KAF0501129.1"/>
    </source>
</evidence>
<proteinExistence type="inferred from homology"/>
<evidence type="ECO:0000256" key="8">
    <source>
        <dbReference type="PIRSR" id="PIRSR601461-2"/>
    </source>
</evidence>
<dbReference type="Proteomes" id="UP000439903">
    <property type="component" value="Unassembled WGS sequence"/>
</dbReference>
<dbReference type="GO" id="GO:0006508">
    <property type="term" value="P:proteolysis"/>
    <property type="evidence" value="ECO:0007669"/>
    <property type="project" value="UniProtKB-KW"/>
</dbReference>
<evidence type="ECO:0000313" key="13">
    <source>
        <dbReference type="Proteomes" id="UP000439903"/>
    </source>
</evidence>